<dbReference type="GO" id="GO:0016757">
    <property type="term" value="F:glycosyltransferase activity"/>
    <property type="evidence" value="ECO:0007669"/>
    <property type="project" value="UniProtKB-KW"/>
</dbReference>
<reference evidence="4 5" key="1">
    <citation type="journal article" date="2016" name="Nat. Commun.">
        <title>Thousands of microbial genomes shed light on interconnected biogeochemical processes in an aquifer system.</title>
        <authorList>
            <person name="Anantharaman K."/>
            <person name="Brown C.T."/>
            <person name="Hug L.A."/>
            <person name="Sharon I."/>
            <person name="Castelle C.J."/>
            <person name="Probst A.J."/>
            <person name="Thomas B.C."/>
            <person name="Singh A."/>
            <person name="Wilkins M.J."/>
            <person name="Karaoz U."/>
            <person name="Brodie E.L."/>
            <person name="Williams K.H."/>
            <person name="Hubbard S.S."/>
            <person name="Banfield J.F."/>
        </authorList>
    </citation>
    <scope>NUCLEOTIDE SEQUENCE [LARGE SCALE GENOMIC DNA]</scope>
</reference>
<comment type="caution">
    <text evidence="4">The sequence shown here is derived from an EMBL/GenBank/DDBJ whole genome shotgun (WGS) entry which is preliminary data.</text>
</comment>
<dbReference type="AlphaFoldDB" id="A0A1G2L797"/>
<dbReference type="PANTHER" id="PTHR34106">
    <property type="entry name" value="GLYCOSIDASE"/>
    <property type="match status" value="1"/>
</dbReference>
<dbReference type="InterPro" id="IPR007184">
    <property type="entry name" value="Mannoside_phosphorylase"/>
</dbReference>
<dbReference type="Proteomes" id="UP000177982">
    <property type="component" value="Unassembled WGS sequence"/>
</dbReference>
<comment type="similarity">
    <text evidence="3">Belongs to the glycosyl hydrolase 130 family.</text>
</comment>
<accession>A0A1G2L797</accession>
<dbReference type="EMBL" id="MHQO01000008">
    <property type="protein sequence ID" value="OHA07515.1"/>
    <property type="molecule type" value="Genomic_DNA"/>
</dbReference>
<dbReference type="SUPFAM" id="SSF75005">
    <property type="entry name" value="Arabinanase/levansucrase/invertase"/>
    <property type="match status" value="1"/>
</dbReference>
<dbReference type="PANTHER" id="PTHR34106:SF5">
    <property type="entry name" value="GLYCOSIDASE"/>
    <property type="match status" value="1"/>
</dbReference>
<evidence type="ECO:0000256" key="1">
    <source>
        <dbReference type="ARBA" id="ARBA00022676"/>
    </source>
</evidence>
<evidence type="ECO:0008006" key="6">
    <source>
        <dbReference type="Google" id="ProtNLM"/>
    </source>
</evidence>
<dbReference type="InterPro" id="IPR023296">
    <property type="entry name" value="Glyco_hydro_beta-prop_sf"/>
</dbReference>
<protein>
    <recommendedName>
        <fullName evidence="6">Glycosidase</fullName>
    </recommendedName>
</protein>
<organism evidence="4 5">
    <name type="scientific">Candidatus Sungbacteria bacterium RIFCSPLOWO2_01_FULL_47_10</name>
    <dbReference type="NCBI Taxonomy" id="1802276"/>
    <lineage>
        <taxon>Bacteria</taxon>
        <taxon>Candidatus Sungiibacteriota</taxon>
    </lineage>
</organism>
<sequence length="400" mass="44895">MKRHPAPRKRVIPRAQRSVRIKKKPKVVSKSLSSLRQLFKKKTEAVHGPLLRKFVGNPILQPNPSREWESRATFNPAALYLGGKTHLLYRAIGDSDVSVFGYASSTDGVHIDEQLDEPAYVPREPFEGVRKEADQPVSSGGQKPYVVYSSGGGTSGGCEDPRLTRIDDQIYMLYVAFDGWSPPRVALTSILVDDFLAHRWNWKKPVLISPPGQIHKNWVLFPEKIDGKFAILHSICPEVSVSYFDSLDFDGSTHIQSAYSGKGRQTCWDNWMRGVGAPPIRTREGWLVLYHAMDVNDPGKYKLGAMILDVNDPSKIIYRSNEPILEPQEWYENEGWKWGVIYTCGAAVIKGRLFVYYGAADAVIAVATAELDQFVAELKRTGTPKLLPSARISLKKQRRG</sequence>
<keyword evidence="2" id="KW-0808">Transferase</keyword>
<name>A0A1G2L797_9BACT</name>
<dbReference type="Pfam" id="PF04041">
    <property type="entry name" value="Glyco_hydro_130"/>
    <property type="match status" value="1"/>
</dbReference>
<proteinExistence type="inferred from homology"/>
<gene>
    <name evidence="4" type="ORF">A2934_03635</name>
</gene>
<evidence type="ECO:0000313" key="5">
    <source>
        <dbReference type="Proteomes" id="UP000177982"/>
    </source>
</evidence>
<dbReference type="Gene3D" id="2.115.10.20">
    <property type="entry name" value="Glycosyl hydrolase domain, family 43"/>
    <property type="match status" value="1"/>
</dbReference>
<evidence type="ECO:0000256" key="2">
    <source>
        <dbReference type="ARBA" id="ARBA00022679"/>
    </source>
</evidence>
<dbReference type="PIRSF" id="PIRSF016202">
    <property type="entry name" value="PH1107"/>
    <property type="match status" value="1"/>
</dbReference>
<evidence type="ECO:0000313" key="4">
    <source>
        <dbReference type="EMBL" id="OHA07515.1"/>
    </source>
</evidence>
<keyword evidence="1" id="KW-0328">Glycosyltransferase</keyword>
<evidence type="ECO:0000256" key="3">
    <source>
        <dbReference type="ARBA" id="ARBA00024356"/>
    </source>
</evidence>
<dbReference type="CDD" id="cd18614">
    <property type="entry name" value="GH130"/>
    <property type="match status" value="1"/>
</dbReference>